<evidence type="ECO:0000313" key="4">
    <source>
        <dbReference type="EMBL" id="EOO00522.1"/>
    </source>
</evidence>
<dbReference type="GO" id="GO:0016616">
    <property type="term" value="F:oxidoreductase activity, acting on the CH-OH group of donors, NAD or NADP as acceptor"/>
    <property type="evidence" value="ECO:0007669"/>
    <property type="project" value="TreeGrafter"/>
</dbReference>
<dbReference type="Pfam" id="PF01370">
    <property type="entry name" value="Epimerase"/>
    <property type="match status" value="1"/>
</dbReference>
<dbReference type="InterPro" id="IPR036291">
    <property type="entry name" value="NAD(P)-bd_dom_sf"/>
</dbReference>
<dbReference type="PANTHER" id="PTHR10366:SF564">
    <property type="entry name" value="STEROL-4-ALPHA-CARBOXYLATE 3-DEHYDROGENASE, DECARBOXYLATING"/>
    <property type="match status" value="1"/>
</dbReference>
<organism evidence="4 5">
    <name type="scientific">Phaeoacremonium minimum (strain UCR-PA7)</name>
    <name type="common">Esca disease fungus</name>
    <name type="synonym">Togninia minima</name>
    <dbReference type="NCBI Taxonomy" id="1286976"/>
    <lineage>
        <taxon>Eukaryota</taxon>
        <taxon>Fungi</taxon>
        <taxon>Dikarya</taxon>
        <taxon>Ascomycota</taxon>
        <taxon>Pezizomycotina</taxon>
        <taxon>Sordariomycetes</taxon>
        <taxon>Sordariomycetidae</taxon>
        <taxon>Togniniales</taxon>
        <taxon>Togniniaceae</taxon>
        <taxon>Phaeoacremonium</taxon>
    </lineage>
</organism>
<proteinExistence type="inferred from homology"/>
<dbReference type="OrthoDB" id="2735536at2759"/>
<dbReference type="InterPro" id="IPR050425">
    <property type="entry name" value="NAD(P)_dehydrat-like"/>
</dbReference>
<gene>
    <name evidence="4" type="ORF">UCRPA7_3989</name>
</gene>
<keyword evidence="5" id="KW-1185">Reference proteome</keyword>
<keyword evidence="1" id="KW-0560">Oxidoreductase</keyword>
<evidence type="ECO:0000313" key="5">
    <source>
        <dbReference type="Proteomes" id="UP000014074"/>
    </source>
</evidence>
<evidence type="ECO:0000256" key="2">
    <source>
        <dbReference type="ARBA" id="ARBA00023445"/>
    </source>
</evidence>
<dbReference type="RefSeq" id="XP_007914731.1">
    <property type="nucleotide sequence ID" value="XM_007916540.1"/>
</dbReference>
<dbReference type="Gene3D" id="3.40.50.720">
    <property type="entry name" value="NAD(P)-binding Rossmann-like Domain"/>
    <property type="match status" value="1"/>
</dbReference>
<dbReference type="InterPro" id="IPR001509">
    <property type="entry name" value="Epimerase_deHydtase"/>
</dbReference>
<reference evidence="5" key="1">
    <citation type="journal article" date="2013" name="Genome Announc.">
        <title>Draft genome sequence of the ascomycete Phaeoacremonium aleophilum strain UCR-PA7, a causal agent of the esca disease complex in grapevines.</title>
        <authorList>
            <person name="Blanco-Ulate B."/>
            <person name="Rolshausen P."/>
            <person name="Cantu D."/>
        </authorList>
    </citation>
    <scope>NUCLEOTIDE SEQUENCE [LARGE SCALE GENOMIC DNA]</scope>
    <source>
        <strain evidence="5">UCR-PA7</strain>
    </source>
</reference>
<sequence length="199" mass="21463">MSVDIKGTVLVTGANGYIAGRVIEAFLLAGYHVRGTVRSASSVKALISALENYHNNFDVVEVPDITASGAFDEAVKGVDAVAHLAAPVSLSFDDPDPVIKAAVEGTTSILDSAIREPSIKSVLLMSSIATIIGIREEDYNYTEKDWNTWVEGLLQKLGKNAPGNVIYAAEKTLAEKAFWQFRDEKKPTFAMTSINPVFV</sequence>
<name>R8BMG8_PHAM7</name>
<dbReference type="GeneID" id="19324392"/>
<dbReference type="HOGENOM" id="CLU_007383_9_4_1"/>
<evidence type="ECO:0000256" key="1">
    <source>
        <dbReference type="ARBA" id="ARBA00023002"/>
    </source>
</evidence>
<comment type="similarity">
    <text evidence="2">Belongs to the NAD(P)-dependent epimerase/dehydratase family. Dihydroflavonol-4-reductase subfamily.</text>
</comment>
<dbReference type="AlphaFoldDB" id="R8BMG8"/>
<dbReference type="PANTHER" id="PTHR10366">
    <property type="entry name" value="NAD DEPENDENT EPIMERASE/DEHYDRATASE"/>
    <property type="match status" value="1"/>
</dbReference>
<dbReference type="SUPFAM" id="SSF51735">
    <property type="entry name" value="NAD(P)-binding Rossmann-fold domains"/>
    <property type="match status" value="1"/>
</dbReference>
<accession>R8BMG8</accession>
<feature type="domain" description="NAD-dependent epimerase/dehydratase" evidence="3">
    <location>
        <begin position="9"/>
        <end position="185"/>
    </location>
</feature>
<dbReference type="EMBL" id="KB933072">
    <property type="protein sequence ID" value="EOO00522.1"/>
    <property type="molecule type" value="Genomic_DNA"/>
</dbReference>
<dbReference type="Proteomes" id="UP000014074">
    <property type="component" value="Unassembled WGS sequence"/>
</dbReference>
<dbReference type="KEGG" id="tmn:UCRPA7_3989"/>
<protein>
    <submittedName>
        <fullName evidence="4">Putative nad dependent epimerase protein</fullName>
    </submittedName>
</protein>
<dbReference type="eggNOG" id="KOG1502">
    <property type="taxonomic scope" value="Eukaryota"/>
</dbReference>
<evidence type="ECO:0000259" key="3">
    <source>
        <dbReference type="Pfam" id="PF01370"/>
    </source>
</evidence>